<proteinExistence type="predicted"/>
<accession>A0A8S5P1R5</accession>
<dbReference type="EMBL" id="BK015316">
    <property type="protein sequence ID" value="DAE01038.1"/>
    <property type="molecule type" value="Genomic_DNA"/>
</dbReference>
<protein>
    <submittedName>
        <fullName evidence="1">Uncharacterized protein</fullName>
    </submittedName>
</protein>
<reference evidence="1" key="1">
    <citation type="journal article" date="2021" name="Proc. Natl. Acad. Sci. U.S.A.">
        <title>A Catalog of Tens of Thousands of Viruses from Human Metagenomes Reveals Hidden Associations with Chronic Diseases.</title>
        <authorList>
            <person name="Tisza M.J."/>
            <person name="Buck C.B."/>
        </authorList>
    </citation>
    <scope>NUCLEOTIDE SEQUENCE</scope>
    <source>
        <strain evidence="1">CtXVO17</strain>
    </source>
</reference>
<organism evidence="1">
    <name type="scientific">Myoviridae sp. ctXVO17</name>
    <dbReference type="NCBI Taxonomy" id="2825121"/>
    <lineage>
        <taxon>Viruses</taxon>
        <taxon>Duplodnaviria</taxon>
        <taxon>Heunggongvirae</taxon>
        <taxon>Uroviricota</taxon>
        <taxon>Caudoviricetes</taxon>
    </lineage>
</organism>
<evidence type="ECO:0000313" key="1">
    <source>
        <dbReference type="EMBL" id="DAE01038.1"/>
    </source>
</evidence>
<name>A0A8S5P1R5_9CAUD</name>
<sequence>MYWALAGACKGSIEAVKRIVKRITYNGQKMKLQKK</sequence>